<dbReference type="InterPro" id="IPR001932">
    <property type="entry name" value="PPM-type_phosphatase-like_dom"/>
</dbReference>
<dbReference type="Pfam" id="PF13581">
    <property type="entry name" value="HATPase_c_2"/>
    <property type="match status" value="1"/>
</dbReference>
<keyword evidence="5" id="KW-1185">Reference proteome</keyword>
<dbReference type="EMBL" id="WHPN01000008">
    <property type="protein sequence ID" value="KAF4411106.1"/>
    <property type="molecule type" value="Genomic_DNA"/>
</dbReference>
<proteinExistence type="predicted"/>
<dbReference type="InterPro" id="IPR013656">
    <property type="entry name" value="PAS_4"/>
</dbReference>
<feature type="domain" description="PPM-type phosphatase" evidence="3">
    <location>
        <begin position="454"/>
        <end position="785"/>
    </location>
</feature>
<dbReference type="Proteomes" id="UP000621266">
    <property type="component" value="Unassembled WGS sequence"/>
</dbReference>
<dbReference type="CDD" id="cd00130">
    <property type="entry name" value="PAS"/>
    <property type="match status" value="1"/>
</dbReference>
<evidence type="ECO:0000259" key="3">
    <source>
        <dbReference type="SMART" id="SM00331"/>
    </source>
</evidence>
<dbReference type="InterPro" id="IPR035965">
    <property type="entry name" value="PAS-like_dom_sf"/>
</dbReference>
<dbReference type="RefSeq" id="WP_170315743.1">
    <property type="nucleotide sequence ID" value="NZ_WHPN01000008.1"/>
</dbReference>
<dbReference type="Pfam" id="PF08448">
    <property type="entry name" value="PAS_4"/>
    <property type="match status" value="1"/>
</dbReference>
<dbReference type="Gene3D" id="3.30.450.40">
    <property type="match status" value="1"/>
</dbReference>
<dbReference type="Gene3D" id="3.60.40.10">
    <property type="entry name" value="PPM-type phosphatase domain"/>
    <property type="match status" value="1"/>
</dbReference>
<dbReference type="SMART" id="SM00331">
    <property type="entry name" value="PP2C_SIG"/>
    <property type="match status" value="1"/>
</dbReference>
<sequence>MSTGTELVDPDRPSGGEAVLTLDRTGHVTMCGGAVRELTGEAPESLCGRHAGDLLTRPEAWRQLERQTGTGPGAGSGSAELRRPDGPPLPVRLLVWALSEPEGAGFLVQMVPEAVARRRDENEALVRALFQQTQVGLAIQDLDLTTTRLNLPSEAAGARAGTGIPVHPVGRTIEEVLLPEDARAVRERLERVAETGEPLIDWVHRARQRDRPDRDRVVSFSAFRLDDARARPMGMVVVHTDVTDQHVAQERMNLLHVAAERIGRSLDVTRMAQDLADTLVSLGFADLVAVDLAEGVLLGEEPGDFRNGAPVARVAVAAADGAPWPGELYGSGDRYRLTREGGSRLRSGHADVIPDLDQVRADIGGVPEIDRVLLPASASSALIAPLNARGSVLGVLALWRSRSRHPLTPGDTDLAEELASRAALGLDNARRYTREQRTAEALQRSLLPRAASETSAAEAAGHYVPAGTTAGIGGTWFDVISLSSARLAFVVGEVAGHGLGAATTMGRLRTAVQTLADLDLSPGELLTHLDDLAVHLGEAEGGPDGGETGLGVFGDTVVPAGRLAVGASCLYCVYDPVDGRCEMASAGHPPPVYAVPGEEPSEVDVKPGPVLGIGGEPFEQAVLYVPPDTVLAFHNPPLLADTAGSGAPGGSGPAAGASADTSAGTAADSAPGPSRNAADAARTAARTAEGTDAGTGAPDAGTDAPDAEAAAGPSAEAAEASRADAASEASADARGGSGDRRSRLMALLRTAADQRQTASDAGRAVLGELLVGSPDDDVSLLVARTRRLSQDAVATWHFPAEPAVVGQAREVVESRLATWNLDQLMFSTELIISELVTNAVRYGGDGPIGLRLIKDKYLICEVSDVSQTQPRLRRARLSDEGGRGLFLVAQLAHRWGSRYTENGKTIWAAQSLDPAE</sequence>
<dbReference type="Gene3D" id="3.30.450.20">
    <property type="entry name" value="PAS domain"/>
    <property type="match status" value="2"/>
</dbReference>
<dbReference type="InterPro" id="IPR003594">
    <property type="entry name" value="HATPase_dom"/>
</dbReference>
<dbReference type="InterPro" id="IPR029016">
    <property type="entry name" value="GAF-like_dom_sf"/>
</dbReference>
<dbReference type="SUPFAM" id="SSF55785">
    <property type="entry name" value="PYP-like sensor domain (PAS domain)"/>
    <property type="match status" value="2"/>
</dbReference>
<dbReference type="CDD" id="cd16936">
    <property type="entry name" value="HATPase_RsbW-like"/>
    <property type="match status" value="1"/>
</dbReference>
<comment type="caution">
    <text evidence="4">The sequence shown here is derived from an EMBL/GenBank/DDBJ whole genome shotgun (WGS) entry which is preliminary data.</text>
</comment>
<gene>
    <name evidence="4" type="ORF">GCU69_00390</name>
</gene>
<dbReference type="InterPro" id="IPR052016">
    <property type="entry name" value="Bact_Sigma-Reg"/>
</dbReference>
<feature type="compositionally biased region" description="Low complexity" evidence="2">
    <location>
        <begin position="654"/>
        <end position="734"/>
    </location>
</feature>
<dbReference type="SUPFAM" id="SSF55874">
    <property type="entry name" value="ATPase domain of HSP90 chaperone/DNA topoisomerase II/histidine kinase"/>
    <property type="match status" value="1"/>
</dbReference>
<evidence type="ECO:0000313" key="4">
    <source>
        <dbReference type="EMBL" id="KAF4411106.1"/>
    </source>
</evidence>
<name>A0ABQ7FQC0_9ACTN</name>
<evidence type="ECO:0000313" key="5">
    <source>
        <dbReference type="Proteomes" id="UP000621266"/>
    </source>
</evidence>
<reference evidence="4 5" key="1">
    <citation type="submission" date="2019-10" db="EMBL/GenBank/DDBJ databases">
        <title>Streptomyces tenebrisbrunneis sp.nov., an endogenous actinomycete isolated from of Lycium ruthenicum.</title>
        <authorList>
            <person name="Ma L."/>
        </authorList>
    </citation>
    <scope>NUCLEOTIDE SEQUENCE [LARGE SCALE GENOMIC DNA]</scope>
    <source>
        <strain evidence="4 5">TRM 66187</strain>
    </source>
</reference>
<evidence type="ECO:0000256" key="1">
    <source>
        <dbReference type="ARBA" id="ARBA00022801"/>
    </source>
</evidence>
<feature type="region of interest" description="Disordered" evidence="2">
    <location>
        <begin position="642"/>
        <end position="739"/>
    </location>
</feature>
<dbReference type="InterPro" id="IPR003018">
    <property type="entry name" value="GAF"/>
</dbReference>
<dbReference type="Pfam" id="PF01590">
    <property type="entry name" value="GAF"/>
    <property type="match status" value="1"/>
</dbReference>
<dbReference type="InterPro" id="IPR000014">
    <property type="entry name" value="PAS"/>
</dbReference>
<dbReference type="PANTHER" id="PTHR43156">
    <property type="entry name" value="STAGE II SPORULATION PROTEIN E-RELATED"/>
    <property type="match status" value="1"/>
</dbReference>
<keyword evidence="1" id="KW-0378">Hydrolase</keyword>
<accession>A0ABQ7FQC0</accession>
<evidence type="ECO:0000256" key="2">
    <source>
        <dbReference type="SAM" id="MobiDB-lite"/>
    </source>
</evidence>
<dbReference type="SUPFAM" id="SSF55781">
    <property type="entry name" value="GAF domain-like"/>
    <property type="match status" value="1"/>
</dbReference>
<feature type="region of interest" description="Disordered" evidence="2">
    <location>
        <begin position="66"/>
        <end position="85"/>
    </location>
</feature>
<dbReference type="InterPro" id="IPR036890">
    <property type="entry name" value="HATPase_C_sf"/>
</dbReference>
<organism evidence="4 5">
    <name type="scientific">Streptomyces lycii</name>
    <dbReference type="NCBI Taxonomy" id="2654337"/>
    <lineage>
        <taxon>Bacteria</taxon>
        <taxon>Bacillati</taxon>
        <taxon>Actinomycetota</taxon>
        <taxon>Actinomycetes</taxon>
        <taxon>Kitasatosporales</taxon>
        <taxon>Streptomycetaceae</taxon>
        <taxon>Streptomyces</taxon>
    </lineage>
</organism>
<dbReference type="Pfam" id="PF07228">
    <property type="entry name" value="SpoIIE"/>
    <property type="match status" value="1"/>
</dbReference>
<dbReference type="InterPro" id="IPR036457">
    <property type="entry name" value="PPM-type-like_dom_sf"/>
</dbReference>
<dbReference type="PANTHER" id="PTHR43156:SF2">
    <property type="entry name" value="STAGE II SPORULATION PROTEIN E"/>
    <property type="match status" value="1"/>
</dbReference>
<dbReference type="Gene3D" id="3.30.565.10">
    <property type="entry name" value="Histidine kinase-like ATPase, C-terminal domain"/>
    <property type="match status" value="1"/>
</dbReference>
<protein>
    <submittedName>
        <fullName evidence="4">SpoIIE family protein phosphatase</fullName>
    </submittedName>
</protein>